<dbReference type="SMART" id="SM00867">
    <property type="entry name" value="YceI"/>
    <property type="match status" value="1"/>
</dbReference>
<comment type="caution">
    <text evidence="3">The sequence shown here is derived from an EMBL/GenBank/DDBJ whole genome shotgun (WGS) entry which is preliminary data.</text>
</comment>
<evidence type="ECO:0000259" key="2">
    <source>
        <dbReference type="SMART" id="SM00867"/>
    </source>
</evidence>
<keyword evidence="1" id="KW-0732">Signal</keyword>
<dbReference type="Proteomes" id="UP001336835">
    <property type="component" value="Unassembled WGS sequence"/>
</dbReference>
<dbReference type="PANTHER" id="PTHR34406">
    <property type="entry name" value="PROTEIN YCEI"/>
    <property type="match status" value="1"/>
</dbReference>
<evidence type="ECO:0000313" key="3">
    <source>
        <dbReference type="EMBL" id="MEE1945820.1"/>
    </source>
</evidence>
<keyword evidence="4" id="KW-1185">Reference proteome</keyword>
<proteinExistence type="predicted"/>
<dbReference type="InterPro" id="IPR036761">
    <property type="entry name" value="TTHA0802/YceI-like_sf"/>
</dbReference>
<dbReference type="EMBL" id="JAZDQT010000002">
    <property type="protein sequence ID" value="MEE1945820.1"/>
    <property type="molecule type" value="Genomic_DNA"/>
</dbReference>
<evidence type="ECO:0000256" key="1">
    <source>
        <dbReference type="SAM" id="SignalP"/>
    </source>
</evidence>
<accession>A0ABU7I8M6</accession>
<name>A0ABU7I8M6_9SPHI</name>
<dbReference type="InterPro" id="IPR007372">
    <property type="entry name" value="Lipid/polyisoprenoid-bd_YceI"/>
</dbReference>
<protein>
    <submittedName>
        <fullName evidence="3">YceI family protein</fullName>
    </submittedName>
</protein>
<dbReference type="RefSeq" id="WP_330108140.1">
    <property type="nucleotide sequence ID" value="NZ_JAZDQT010000002.1"/>
</dbReference>
<dbReference type="Pfam" id="PF04264">
    <property type="entry name" value="YceI"/>
    <property type="match status" value="1"/>
</dbReference>
<sequence length="198" mass="22239">MFNKPILVFLMGILPFATIAQQTYQLDLKKSTLFWKSPKSMGKQHFGYLSFSAGSLSYASTGDPSTGTFVIDMNSINSTDRETASGRAEVNKLLKGDDFLSVAKYPMTTMMVKQIVRSKQANVYKVSGNLTIRGITHPIEFMAMIKKTGNTVTAKANFNIDRIKWNIHHKPKDWDFFAAVKNQVIADEFPVALNLVFR</sequence>
<feature type="signal peptide" evidence="1">
    <location>
        <begin position="1"/>
        <end position="20"/>
    </location>
</feature>
<gene>
    <name evidence="3" type="ORF">VRU48_11930</name>
</gene>
<dbReference type="SUPFAM" id="SSF101874">
    <property type="entry name" value="YceI-like"/>
    <property type="match status" value="1"/>
</dbReference>
<feature type="chain" id="PRO_5046316423" evidence="1">
    <location>
        <begin position="21"/>
        <end position="198"/>
    </location>
</feature>
<dbReference type="Gene3D" id="2.40.128.110">
    <property type="entry name" value="Lipid/polyisoprenoid-binding, YceI-like"/>
    <property type="match status" value="1"/>
</dbReference>
<dbReference type="PANTHER" id="PTHR34406:SF1">
    <property type="entry name" value="PROTEIN YCEI"/>
    <property type="match status" value="1"/>
</dbReference>
<reference evidence="3 4" key="1">
    <citation type="submission" date="2024-01" db="EMBL/GenBank/DDBJ databases">
        <title>Pedobacter sp. nov., isolated from fresh soil.</title>
        <authorList>
            <person name="Le N.T.T."/>
        </authorList>
    </citation>
    <scope>NUCLEOTIDE SEQUENCE [LARGE SCALE GENOMIC DNA]</scope>
    <source>
        <strain evidence="3 4">KR3-3</strain>
    </source>
</reference>
<feature type="domain" description="Lipid/polyisoprenoid-binding YceI-like" evidence="2">
    <location>
        <begin position="23"/>
        <end position="198"/>
    </location>
</feature>
<evidence type="ECO:0000313" key="4">
    <source>
        <dbReference type="Proteomes" id="UP001336835"/>
    </source>
</evidence>
<organism evidence="3 4">
    <name type="scientific">Pedobacter albus</name>
    <dbReference type="NCBI Taxonomy" id="3113905"/>
    <lineage>
        <taxon>Bacteria</taxon>
        <taxon>Pseudomonadati</taxon>
        <taxon>Bacteroidota</taxon>
        <taxon>Sphingobacteriia</taxon>
        <taxon>Sphingobacteriales</taxon>
        <taxon>Sphingobacteriaceae</taxon>
        <taxon>Pedobacter</taxon>
    </lineage>
</organism>